<comment type="subcellular location">
    <subcellularLocation>
        <location evidence="1">Cell membrane</location>
        <topology evidence="1">Multi-pass membrane protein</topology>
    </subcellularLocation>
</comment>
<keyword evidence="6 9" id="KW-0472">Membrane</keyword>
<evidence type="ECO:0000256" key="7">
    <source>
        <dbReference type="ARBA" id="ARBA00023170"/>
    </source>
</evidence>
<proteinExistence type="predicted"/>
<keyword evidence="8" id="KW-0807">Transducer</keyword>
<feature type="transmembrane region" description="Helical" evidence="9">
    <location>
        <begin position="76"/>
        <end position="94"/>
    </location>
</feature>
<sequence length="365" mass="40764">MSSVILPINSSNVVGIPDEIITDEQYNLIEGVMCAIRGTLAFLGTLGNVVNIYTFVKMGLKDGMTISLLALSISDLAYDVATFSMAASFFCMMLETFSKYSFWFTIEPYGVYIYSGHVSRMPYILSNLTTTYLAVARCLCVAKPISFKNMFGVKLTVYLLITFGVFSVISYVPVLVYMDMSPQYSALINATRVSLWVSPKRQLVINVVWVYRDAVLPFLTQIIISISVFIMIWSLKAAFQFRQAHSECTANHSTVASLTNLSYRRENGCQEIRDRKSSKLSGKDYQVLQQVVTISVIYIVCNIPTVACNCTSVIEPSSSVSVQDLQAYKNVAKTKERISLIDYTFALSNCFELCKCCCRLCISGQ</sequence>
<gene>
    <name evidence="11" type="primary">106068031</name>
</gene>
<protein>
    <recommendedName>
        <fullName evidence="10">G-protein coupled receptors family 1 profile domain-containing protein</fullName>
    </recommendedName>
</protein>
<keyword evidence="4 9" id="KW-1133">Transmembrane helix</keyword>
<dbReference type="KEGG" id="bgt:106068031"/>
<dbReference type="GO" id="GO:0008528">
    <property type="term" value="F:G protein-coupled peptide receptor activity"/>
    <property type="evidence" value="ECO:0007669"/>
    <property type="project" value="TreeGrafter"/>
</dbReference>
<name>A0A2C9KLR7_BIOGL</name>
<evidence type="ECO:0000256" key="3">
    <source>
        <dbReference type="ARBA" id="ARBA00022692"/>
    </source>
</evidence>
<dbReference type="EnsemblMetazoa" id="BGLB021167-RA">
    <property type="protein sequence ID" value="BGLB021167-PA"/>
    <property type="gene ID" value="BGLB021167"/>
</dbReference>
<evidence type="ECO:0000256" key="4">
    <source>
        <dbReference type="ARBA" id="ARBA00022989"/>
    </source>
</evidence>
<organism evidence="11 12">
    <name type="scientific">Biomphalaria glabrata</name>
    <name type="common">Bloodfluke planorb</name>
    <name type="synonym">Freshwater snail</name>
    <dbReference type="NCBI Taxonomy" id="6526"/>
    <lineage>
        <taxon>Eukaryota</taxon>
        <taxon>Metazoa</taxon>
        <taxon>Spiralia</taxon>
        <taxon>Lophotrochozoa</taxon>
        <taxon>Mollusca</taxon>
        <taxon>Gastropoda</taxon>
        <taxon>Heterobranchia</taxon>
        <taxon>Euthyneura</taxon>
        <taxon>Panpulmonata</taxon>
        <taxon>Hygrophila</taxon>
        <taxon>Lymnaeoidea</taxon>
        <taxon>Planorbidae</taxon>
        <taxon>Biomphalaria</taxon>
    </lineage>
</organism>
<dbReference type="SUPFAM" id="SSF81321">
    <property type="entry name" value="Family A G protein-coupled receptor-like"/>
    <property type="match status" value="1"/>
</dbReference>
<dbReference type="GO" id="GO:0005886">
    <property type="term" value="C:plasma membrane"/>
    <property type="evidence" value="ECO:0007669"/>
    <property type="project" value="UniProtKB-SubCell"/>
</dbReference>
<reference evidence="11" key="1">
    <citation type="submission" date="2020-05" db="UniProtKB">
        <authorList>
            <consortium name="EnsemblMetazoa"/>
        </authorList>
    </citation>
    <scope>IDENTIFICATION</scope>
    <source>
        <strain evidence="11">BB02</strain>
    </source>
</reference>
<evidence type="ECO:0000256" key="2">
    <source>
        <dbReference type="ARBA" id="ARBA00022475"/>
    </source>
</evidence>
<evidence type="ECO:0000259" key="10">
    <source>
        <dbReference type="PROSITE" id="PS50262"/>
    </source>
</evidence>
<evidence type="ECO:0000256" key="9">
    <source>
        <dbReference type="SAM" id="Phobius"/>
    </source>
</evidence>
<feature type="transmembrane region" description="Helical" evidence="9">
    <location>
        <begin position="155"/>
        <end position="178"/>
    </location>
</feature>
<dbReference type="PROSITE" id="PS50262">
    <property type="entry name" value="G_PROTEIN_RECEP_F1_2"/>
    <property type="match status" value="1"/>
</dbReference>
<dbReference type="AlphaFoldDB" id="A0A2C9KLR7"/>
<dbReference type="GO" id="GO:0007218">
    <property type="term" value="P:neuropeptide signaling pathway"/>
    <property type="evidence" value="ECO:0007669"/>
    <property type="project" value="TreeGrafter"/>
</dbReference>
<evidence type="ECO:0000313" key="11">
    <source>
        <dbReference type="EnsemblMetazoa" id="BGLB021167-PA"/>
    </source>
</evidence>
<dbReference type="Proteomes" id="UP000076420">
    <property type="component" value="Unassembled WGS sequence"/>
</dbReference>
<dbReference type="VEuPathDB" id="VectorBase:BGLAX_032240"/>
<evidence type="ECO:0000256" key="1">
    <source>
        <dbReference type="ARBA" id="ARBA00004651"/>
    </source>
</evidence>
<evidence type="ECO:0000256" key="8">
    <source>
        <dbReference type="ARBA" id="ARBA00023224"/>
    </source>
</evidence>
<dbReference type="InterPro" id="IPR017452">
    <property type="entry name" value="GPCR_Rhodpsn_7TM"/>
</dbReference>
<dbReference type="PANTHER" id="PTHR24230">
    <property type="entry name" value="G-PROTEIN COUPLED RECEPTOR"/>
    <property type="match status" value="1"/>
</dbReference>
<evidence type="ECO:0000256" key="5">
    <source>
        <dbReference type="ARBA" id="ARBA00023040"/>
    </source>
</evidence>
<evidence type="ECO:0000313" key="12">
    <source>
        <dbReference type="Proteomes" id="UP000076420"/>
    </source>
</evidence>
<dbReference type="PANTHER" id="PTHR24230:SF0">
    <property type="entry name" value="G-PROTEIN COUPLED RECEPTORS FAMILY 1 PROFILE DOMAIN-CONTAINING PROTEIN"/>
    <property type="match status" value="1"/>
</dbReference>
<keyword evidence="7" id="KW-0675">Receptor</keyword>
<feature type="domain" description="G-protein coupled receptors family 1 profile" evidence="10">
    <location>
        <begin position="47"/>
        <end position="304"/>
    </location>
</feature>
<dbReference type="VEuPathDB" id="VectorBase:BGLB021167"/>
<dbReference type="Gene3D" id="1.20.1070.10">
    <property type="entry name" value="Rhodopsin 7-helix transmembrane proteins"/>
    <property type="match status" value="1"/>
</dbReference>
<keyword evidence="3 9" id="KW-0812">Transmembrane</keyword>
<keyword evidence="2" id="KW-1003">Cell membrane</keyword>
<feature type="transmembrane region" description="Helical" evidence="9">
    <location>
        <begin position="214"/>
        <end position="235"/>
    </location>
</feature>
<accession>A0A2C9KLR7</accession>
<evidence type="ECO:0000256" key="6">
    <source>
        <dbReference type="ARBA" id="ARBA00023136"/>
    </source>
</evidence>
<keyword evidence="5" id="KW-0297">G-protein coupled receptor</keyword>
<feature type="transmembrane region" description="Helical" evidence="9">
    <location>
        <begin position="34"/>
        <end position="56"/>
    </location>
</feature>